<proteinExistence type="predicted"/>
<reference evidence="1" key="1">
    <citation type="submission" date="2018-05" db="EMBL/GenBank/DDBJ databases">
        <authorList>
            <person name="Lanie J.A."/>
            <person name="Ng W.-L."/>
            <person name="Kazmierczak K.M."/>
            <person name="Andrzejewski T.M."/>
            <person name="Davidsen T.M."/>
            <person name="Wayne K.J."/>
            <person name="Tettelin H."/>
            <person name="Glass J.I."/>
            <person name="Rusch D."/>
            <person name="Podicherti R."/>
            <person name="Tsui H.-C.T."/>
            <person name="Winkler M.E."/>
        </authorList>
    </citation>
    <scope>NUCLEOTIDE SEQUENCE</scope>
</reference>
<gene>
    <name evidence="1" type="ORF">METZ01_LOCUS46527</name>
</gene>
<accession>A0A381RXM4</accession>
<dbReference type="EMBL" id="UINC01002166">
    <property type="protein sequence ID" value="SUZ93673.1"/>
    <property type="molecule type" value="Genomic_DNA"/>
</dbReference>
<dbReference type="AlphaFoldDB" id="A0A381RXM4"/>
<organism evidence="1">
    <name type="scientific">marine metagenome</name>
    <dbReference type="NCBI Taxonomy" id="408172"/>
    <lineage>
        <taxon>unclassified sequences</taxon>
        <taxon>metagenomes</taxon>
        <taxon>ecological metagenomes</taxon>
    </lineage>
</organism>
<protein>
    <submittedName>
        <fullName evidence="1">Uncharacterized protein</fullName>
    </submittedName>
</protein>
<name>A0A381RXM4_9ZZZZ</name>
<evidence type="ECO:0000313" key="1">
    <source>
        <dbReference type="EMBL" id="SUZ93673.1"/>
    </source>
</evidence>
<sequence length="34" mass="3347">MSSAICGAGLVLHQALSQSGRSDATPMSGGIDDL</sequence>